<dbReference type="Pfam" id="PF03767">
    <property type="entry name" value="Acid_phosphat_B"/>
    <property type="match status" value="1"/>
</dbReference>
<keyword evidence="1 4" id="KW-0732">Signal</keyword>
<dbReference type="InterPro" id="IPR014403">
    <property type="entry name" value="APS1/VSP"/>
</dbReference>
<evidence type="ECO:0000256" key="3">
    <source>
        <dbReference type="PIRNR" id="PIRNR002674"/>
    </source>
</evidence>
<accession>A0A833VC43</accession>
<evidence type="ECO:0000256" key="1">
    <source>
        <dbReference type="ARBA" id="ARBA00022729"/>
    </source>
</evidence>
<dbReference type="NCBIfam" id="TIGR01675">
    <property type="entry name" value="plant-AP"/>
    <property type="match status" value="1"/>
</dbReference>
<dbReference type="InterPro" id="IPR010028">
    <property type="entry name" value="Acid_phosphatase_pln"/>
</dbReference>
<protein>
    <submittedName>
        <fullName evidence="5">Acid phosphatase 1-like protein</fullName>
    </submittedName>
</protein>
<evidence type="ECO:0000313" key="5">
    <source>
        <dbReference type="EMBL" id="KAF3333387.1"/>
    </source>
</evidence>
<dbReference type="CDD" id="cd07535">
    <property type="entry name" value="HAD_VSP"/>
    <property type="match status" value="1"/>
</dbReference>
<evidence type="ECO:0000256" key="4">
    <source>
        <dbReference type="SAM" id="SignalP"/>
    </source>
</evidence>
<dbReference type="SUPFAM" id="SSF56784">
    <property type="entry name" value="HAD-like"/>
    <property type="match status" value="1"/>
</dbReference>
<dbReference type="PIRSF" id="PIRSF002674">
    <property type="entry name" value="VSP"/>
    <property type="match status" value="1"/>
</dbReference>
<dbReference type="OrthoDB" id="59415at2759"/>
<dbReference type="PANTHER" id="PTHR31284:SF10">
    <property type="entry name" value="ACID PHOSPHATASE-LIKE PROTEIN"/>
    <property type="match status" value="1"/>
</dbReference>
<dbReference type="Gene3D" id="3.40.50.1000">
    <property type="entry name" value="HAD superfamily/HAD-like"/>
    <property type="match status" value="1"/>
</dbReference>
<gene>
    <name evidence="5" type="ORF">FCM35_KLT01078</name>
</gene>
<comment type="caution">
    <text evidence="5">The sequence shown here is derived from an EMBL/GenBank/DDBJ whole genome shotgun (WGS) entry which is preliminary data.</text>
</comment>
<evidence type="ECO:0000256" key="2">
    <source>
        <dbReference type="ARBA" id="ARBA00023180"/>
    </source>
</evidence>
<proteinExistence type="inferred from homology"/>
<feature type="signal peptide" evidence="4">
    <location>
        <begin position="1"/>
        <end position="26"/>
    </location>
</feature>
<dbReference type="InterPro" id="IPR023214">
    <property type="entry name" value="HAD_sf"/>
</dbReference>
<name>A0A833VC43_9POAL</name>
<dbReference type="PANTHER" id="PTHR31284">
    <property type="entry name" value="ACID PHOSPHATASE-LIKE PROTEIN"/>
    <property type="match status" value="1"/>
</dbReference>
<dbReference type="GO" id="GO:0003993">
    <property type="term" value="F:acid phosphatase activity"/>
    <property type="evidence" value="ECO:0007669"/>
    <property type="project" value="InterPro"/>
</dbReference>
<evidence type="ECO:0000313" key="6">
    <source>
        <dbReference type="Proteomes" id="UP000623129"/>
    </source>
</evidence>
<keyword evidence="2" id="KW-0325">Glycoprotein</keyword>
<keyword evidence="6" id="KW-1185">Reference proteome</keyword>
<feature type="chain" id="PRO_5032381143" evidence="4">
    <location>
        <begin position="27"/>
        <end position="266"/>
    </location>
</feature>
<dbReference type="Proteomes" id="UP000623129">
    <property type="component" value="Unassembled WGS sequence"/>
</dbReference>
<dbReference type="AlphaFoldDB" id="A0A833VC43"/>
<sequence length="266" mass="29527">MPSTPLPAAFLPFLLLLSCFASCGSAKSILRTLPDDPSFRLSTGRSRSPNNQYCDSWRLSVETNNAGKWRTLPAKCISYVGAYMNGEKYQSDSDVAAHDALIFAKDLTLAGDGKDIWVFDVDETVLSNAPYYADNGWGSESFNETSFDDWVYQAKAPALPSSIKLYNELLGLGFQVVFLTGRTEIQRNITEQNLLDAGYHSWERLILRGDSDIGKKAVTYKSGKRAELEAEGYRIHGSSGDQWSDLLGLPMAARSFKLPNPMYYIS</sequence>
<dbReference type="InterPro" id="IPR036412">
    <property type="entry name" value="HAD-like_sf"/>
</dbReference>
<reference evidence="5" key="1">
    <citation type="submission" date="2020-01" db="EMBL/GenBank/DDBJ databases">
        <title>Genome sequence of Kobresia littledalei, the first chromosome-level genome in the family Cyperaceae.</title>
        <authorList>
            <person name="Qu G."/>
        </authorList>
    </citation>
    <scope>NUCLEOTIDE SEQUENCE</scope>
    <source>
        <strain evidence="5">C.B.Clarke</strain>
        <tissue evidence="5">Leaf</tissue>
    </source>
</reference>
<dbReference type="InterPro" id="IPR005519">
    <property type="entry name" value="Acid_phosphat_B-like"/>
</dbReference>
<organism evidence="5 6">
    <name type="scientific">Carex littledalei</name>
    <dbReference type="NCBI Taxonomy" id="544730"/>
    <lineage>
        <taxon>Eukaryota</taxon>
        <taxon>Viridiplantae</taxon>
        <taxon>Streptophyta</taxon>
        <taxon>Embryophyta</taxon>
        <taxon>Tracheophyta</taxon>
        <taxon>Spermatophyta</taxon>
        <taxon>Magnoliopsida</taxon>
        <taxon>Liliopsida</taxon>
        <taxon>Poales</taxon>
        <taxon>Cyperaceae</taxon>
        <taxon>Cyperoideae</taxon>
        <taxon>Cariceae</taxon>
        <taxon>Carex</taxon>
        <taxon>Carex subgen. Euthyceras</taxon>
    </lineage>
</organism>
<dbReference type="EMBL" id="SWLB01000010">
    <property type="protein sequence ID" value="KAF3333387.1"/>
    <property type="molecule type" value="Genomic_DNA"/>
</dbReference>
<comment type="similarity">
    <text evidence="3">Belongs to the APS1/VSP family.</text>
</comment>